<dbReference type="Pfam" id="PF13649">
    <property type="entry name" value="Methyltransf_25"/>
    <property type="match status" value="1"/>
</dbReference>
<dbReference type="InterPro" id="IPR050723">
    <property type="entry name" value="CFA/CMAS"/>
</dbReference>
<reference evidence="2" key="1">
    <citation type="submission" date="2015-11" db="EMBL/GenBank/DDBJ databases">
        <authorList>
            <person name="Zhang Y."/>
            <person name="Guo Z."/>
        </authorList>
    </citation>
    <scope>NUCLEOTIDE SEQUENCE</scope>
    <source>
        <strain evidence="2">BN30871</strain>
    </source>
</reference>
<dbReference type="Gene3D" id="3.40.50.150">
    <property type="entry name" value="Vaccinia Virus protein VP39"/>
    <property type="match status" value="1"/>
</dbReference>
<dbReference type="InterPro" id="IPR041698">
    <property type="entry name" value="Methyltransf_25"/>
</dbReference>
<evidence type="ECO:0000259" key="1">
    <source>
        <dbReference type="Pfam" id="PF13649"/>
    </source>
</evidence>
<feature type="domain" description="Methyltransferase" evidence="1">
    <location>
        <begin position="61"/>
        <end position="144"/>
    </location>
</feature>
<accession>A0A0S4XQW6</accession>
<sequence length="263" mass="30245">MFLEKIDFAKMYQEHKKATNFKGKNSKDWDEKSKDMATTALNSPYVNDFISRMELTGDEVILDIGCGPGTLAVPLAKKVKKVIAIDFSEKMLEELKEYAKKEGVTNINTYLLSWEDDWSILPKVDIVVASRSIEVQDIDIALTKISSQATKACYVTYKAGGSFVDMNILDYIGKKIVTKPDFWYIPILLYKKGYLPHVDYIDTQRASVNYSSADEFVSSLIWSVHELDETQQLKAHEYYEKFIAKKNRLPKPFTWAFISWKIN</sequence>
<organism evidence="2">
    <name type="scientific">Sulfurovum sp. enrichment culture clone C5</name>
    <dbReference type="NCBI Taxonomy" id="497650"/>
    <lineage>
        <taxon>Bacteria</taxon>
        <taxon>Pseudomonadati</taxon>
        <taxon>Campylobacterota</taxon>
        <taxon>Epsilonproteobacteria</taxon>
        <taxon>Campylobacterales</taxon>
        <taxon>Sulfurovaceae</taxon>
        <taxon>Sulfurovum</taxon>
        <taxon>environmental samples</taxon>
    </lineage>
</organism>
<dbReference type="SUPFAM" id="SSF53335">
    <property type="entry name" value="S-adenosyl-L-methionine-dependent methyltransferases"/>
    <property type="match status" value="1"/>
</dbReference>
<dbReference type="PANTHER" id="PTHR43667:SF2">
    <property type="entry name" value="FATTY ACID C-METHYL TRANSFERASE"/>
    <property type="match status" value="1"/>
</dbReference>
<dbReference type="AlphaFoldDB" id="A0A0S4XQW6"/>
<proteinExistence type="predicted"/>
<name>A0A0S4XQW6_9BACT</name>
<protein>
    <recommendedName>
        <fullName evidence="1">Methyltransferase domain-containing protein</fullName>
    </recommendedName>
</protein>
<dbReference type="InterPro" id="IPR029063">
    <property type="entry name" value="SAM-dependent_MTases_sf"/>
</dbReference>
<dbReference type="CDD" id="cd02440">
    <property type="entry name" value="AdoMet_MTases"/>
    <property type="match status" value="1"/>
</dbReference>
<evidence type="ECO:0000313" key="2">
    <source>
        <dbReference type="EMBL" id="CUV66145.1"/>
    </source>
</evidence>
<gene>
    <name evidence="2" type="ORF">BN3087_620003</name>
</gene>
<dbReference type="EMBL" id="FAXN01000065">
    <property type="protein sequence ID" value="CUV66145.1"/>
    <property type="molecule type" value="Genomic_DNA"/>
</dbReference>
<dbReference type="PANTHER" id="PTHR43667">
    <property type="entry name" value="CYCLOPROPANE-FATTY-ACYL-PHOSPHOLIPID SYNTHASE"/>
    <property type="match status" value="1"/>
</dbReference>